<dbReference type="WormBase" id="SRAE_1000049200">
    <property type="protein sequence ID" value="SRP00470"/>
    <property type="gene ID" value="WBGene00257089"/>
</dbReference>
<evidence type="ECO:0000256" key="1">
    <source>
        <dbReference type="SAM" id="Phobius"/>
    </source>
</evidence>
<dbReference type="WBParaSite" id="SRAE_1000049200.1">
    <property type="protein sequence ID" value="SRAE_1000049200.1"/>
    <property type="gene ID" value="WBGene00257089"/>
</dbReference>
<dbReference type="AlphaFoldDB" id="A0A090L451"/>
<dbReference type="EMBL" id="LN609528">
    <property type="protein sequence ID" value="CEF62219.1"/>
    <property type="molecule type" value="Genomic_DNA"/>
</dbReference>
<organism evidence="2">
    <name type="scientific">Strongyloides ratti</name>
    <name type="common">Parasitic roundworm</name>
    <dbReference type="NCBI Taxonomy" id="34506"/>
    <lineage>
        <taxon>Eukaryota</taxon>
        <taxon>Metazoa</taxon>
        <taxon>Ecdysozoa</taxon>
        <taxon>Nematoda</taxon>
        <taxon>Chromadorea</taxon>
        <taxon>Rhabditida</taxon>
        <taxon>Tylenchina</taxon>
        <taxon>Panagrolaimomorpha</taxon>
        <taxon>Strongyloidoidea</taxon>
        <taxon>Strongyloididae</taxon>
        <taxon>Strongyloides</taxon>
    </lineage>
</organism>
<reference evidence="2 3" key="1">
    <citation type="submission" date="2014-09" db="EMBL/GenBank/DDBJ databases">
        <authorList>
            <person name="Martin A.A."/>
        </authorList>
    </citation>
    <scope>NUCLEOTIDE SEQUENCE</scope>
    <source>
        <strain evidence="3">ED321</strain>
        <strain evidence="2">ED321 Heterogonic</strain>
    </source>
</reference>
<evidence type="ECO:0000313" key="5">
    <source>
        <dbReference type="WormBase" id="SRAE_1000049200"/>
    </source>
</evidence>
<keyword evidence="3" id="KW-1185">Reference proteome</keyword>
<name>A0A090L451_STRRB</name>
<dbReference type="Gene3D" id="1.20.1070.10">
    <property type="entry name" value="Rhodopsin 7-helix transmembrane proteins"/>
    <property type="match status" value="1"/>
</dbReference>
<sequence length="322" mass="37909">MDNSEDEDRPPPVPLLGSSGVSLEAIGAYNITMFFLGSISFIFNSMECYINIKNKLYNQSLYNCLRLYSNFGGLILGGRHILMSLINFSPLGNHPLMFSKEVCKYRGIFDIFVVHLFQVSYCLECFIFAISIIFPLFYMIYLDRIIIKKLIAIYIVISSTLPGTLLLTKDPSIPKALPRCIVYEIWTRAFHYYHWIFTTLMTLTLFIIFFVTTISMNKLTKKRDEEARRNVCSFIRWTLVFFLFFWSGPNFFMIITKFFDLEREIRKTFLDLFYISVTVSQIIPFPFAIWKNKIIKKHFFELNFVRKMTSQRSLTKIKVIKT</sequence>
<feature type="transmembrane region" description="Helical" evidence="1">
    <location>
        <begin position="67"/>
        <end position="88"/>
    </location>
</feature>
<keyword evidence="1" id="KW-0812">Transmembrane</keyword>
<evidence type="ECO:0000313" key="4">
    <source>
        <dbReference type="WBParaSite" id="SRAE_1000049200.1"/>
    </source>
</evidence>
<keyword evidence="1" id="KW-0472">Membrane</keyword>
<dbReference type="RefSeq" id="XP_024501421.1">
    <property type="nucleotide sequence ID" value="XM_024647332.1"/>
</dbReference>
<feature type="transmembrane region" description="Helical" evidence="1">
    <location>
        <begin position="234"/>
        <end position="252"/>
    </location>
</feature>
<dbReference type="SUPFAM" id="SSF81321">
    <property type="entry name" value="Family A G protein-coupled receptor-like"/>
    <property type="match status" value="1"/>
</dbReference>
<dbReference type="GeneID" id="36374584"/>
<dbReference type="CTD" id="36374584"/>
<feature type="transmembrane region" description="Helical" evidence="1">
    <location>
        <begin position="192"/>
        <end position="214"/>
    </location>
</feature>
<protein>
    <submittedName>
        <fullName evidence="2 4">Uncharacterized protein</fullName>
    </submittedName>
</protein>
<gene>
    <name evidence="2 4 5" type="ORF">SRAE_1000049200</name>
</gene>
<keyword evidence="1" id="KW-1133">Transmembrane helix</keyword>
<feature type="transmembrane region" description="Helical" evidence="1">
    <location>
        <begin position="150"/>
        <end position="168"/>
    </location>
</feature>
<feature type="transmembrane region" description="Helical" evidence="1">
    <location>
        <begin position="272"/>
        <end position="290"/>
    </location>
</feature>
<evidence type="ECO:0000313" key="2">
    <source>
        <dbReference type="EMBL" id="CEF62219.1"/>
    </source>
</evidence>
<dbReference type="Proteomes" id="UP000035682">
    <property type="component" value="Unplaced"/>
</dbReference>
<feature type="transmembrane region" description="Helical" evidence="1">
    <location>
        <begin position="108"/>
        <end position="138"/>
    </location>
</feature>
<feature type="transmembrane region" description="Helical" evidence="1">
    <location>
        <begin position="26"/>
        <end position="46"/>
    </location>
</feature>
<evidence type="ECO:0000313" key="3">
    <source>
        <dbReference type="Proteomes" id="UP000035682"/>
    </source>
</evidence>
<accession>A0A090L451</accession>
<proteinExistence type="predicted"/>
<reference evidence="4" key="2">
    <citation type="submission" date="2020-12" db="UniProtKB">
        <authorList>
            <consortium name="WormBaseParasite"/>
        </authorList>
    </citation>
    <scope>IDENTIFICATION</scope>
</reference>